<keyword evidence="3" id="KW-0813">Transport</keyword>
<dbReference type="PROSITE" id="PS51257">
    <property type="entry name" value="PROKAR_LIPOPROTEIN"/>
    <property type="match status" value="1"/>
</dbReference>
<feature type="domain" description="Multidrug resistance protein MdtA-like barrel-sandwich hybrid" evidence="5">
    <location>
        <begin position="74"/>
        <end position="196"/>
    </location>
</feature>
<dbReference type="Pfam" id="PF25917">
    <property type="entry name" value="BSH_RND"/>
    <property type="match status" value="1"/>
</dbReference>
<dbReference type="Gene3D" id="1.10.287.470">
    <property type="entry name" value="Helix hairpin bin"/>
    <property type="match status" value="1"/>
</dbReference>
<name>A0AA37RWH8_9GAMM</name>
<comment type="caution">
    <text evidence="7">The sequence shown here is derived from an EMBL/GenBank/DDBJ whole genome shotgun (WGS) entry which is preliminary data.</text>
</comment>
<dbReference type="Gene3D" id="2.40.30.170">
    <property type="match status" value="1"/>
</dbReference>
<proteinExistence type="inferred from homology"/>
<gene>
    <name evidence="7" type="ORF">GCM10007895_16990</name>
</gene>
<comment type="similarity">
    <text evidence="2">Belongs to the membrane fusion protein (MFP) (TC 8.A.1) family.</text>
</comment>
<sequence>MRLCQPTLFARNAKPTSRLMLATIVTTTLLVGCGNEAIEEQKTNPIRPVFTDTAGVVAPNSHQQYYGEVQSANRAEMGFRTPGRLAEIFFEEGDQVSKGDLIARLDSKDAEIFLSRAQIDKENTRREYHRAKQLFEQTGAIAKAELEQLESRFLVAKNLVAEAERQLTYTNLYAPFDGIVARRLVENHILVQAEQPIVTLHDLKNLEVVIQVPASTMQSNASSGKSFATLRNIPGQVFDLSLSRYATEPNPVTHTYEITLSFDDIGDERVIPGMAAIVTPNNELDDQDSLVMVPVSAIQPNNMGQQFVWVVKSDNTLERREVEVGGIDLDKVQIKSNLNHGEQVVIAGLSGLTEGALVRVQNPSAEETK</sequence>
<reference evidence="7" key="1">
    <citation type="journal article" date="2014" name="Int. J. Syst. Evol. Microbiol.">
        <title>Complete genome sequence of Corynebacterium casei LMG S-19264T (=DSM 44701T), isolated from a smear-ripened cheese.</title>
        <authorList>
            <consortium name="US DOE Joint Genome Institute (JGI-PGF)"/>
            <person name="Walter F."/>
            <person name="Albersmeier A."/>
            <person name="Kalinowski J."/>
            <person name="Ruckert C."/>
        </authorList>
    </citation>
    <scope>NUCLEOTIDE SEQUENCE</scope>
    <source>
        <strain evidence="7">NBRC 101628</strain>
    </source>
</reference>
<evidence type="ECO:0000256" key="2">
    <source>
        <dbReference type="ARBA" id="ARBA00009477"/>
    </source>
</evidence>
<dbReference type="Pfam" id="PF25967">
    <property type="entry name" value="RND-MFP_C"/>
    <property type="match status" value="1"/>
</dbReference>
<dbReference type="GO" id="GO:1990281">
    <property type="term" value="C:efflux pump complex"/>
    <property type="evidence" value="ECO:0007669"/>
    <property type="project" value="TreeGrafter"/>
</dbReference>
<evidence type="ECO:0000259" key="5">
    <source>
        <dbReference type="Pfam" id="PF25917"/>
    </source>
</evidence>
<dbReference type="SUPFAM" id="SSF111369">
    <property type="entry name" value="HlyD-like secretion proteins"/>
    <property type="match status" value="1"/>
</dbReference>
<dbReference type="PANTHER" id="PTHR30469">
    <property type="entry name" value="MULTIDRUG RESISTANCE PROTEIN MDTA"/>
    <property type="match status" value="1"/>
</dbReference>
<comment type="subcellular location">
    <subcellularLocation>
        <location evidence="1">Cell envelope</location>
    </subcellularLocation>
</comment>
<dbReference type="Gene3D" id="2.40.50.100">
    <property type="match status" value="1"/>
</dbReference>
<feature type="coiled-coil region" evidence="4">
    <location>
        <begin position="114"/>
        <end position="166"/>
    </location>
</feature>
<evidence type="ECO:0000259" key="6">
    <source>
        <dbReference type="Pfam" id="PF25967"/>
    </source>
</evidence>
<dbReference type="PANTHER" id="PTHR30469:SF20">
    <property type="entry name" value="EFFLUX RND TRANSPORTER PERIPLASMIC ADAPTOR SUBUNIT"/>
    <property type="match status" value="1"/>
</dbReference>
<reference evidence="7" key="2">
    <citation type="submission" date="2023-01" db="EMBL/GenBank/DDBJ databases">
        <title>Draft genome sequence of Paraferrimonas sedimenticola strain NBRC 101628.</title>
        <authorList>
            <person name="Sun Q."/>
            <person name="Mori K."/>
        </authorList>
    </citation>
    <scope>NUCLEOTIDE SEQUENCE</scope>
    <source>
        <strain evidence="7">NBRC 101628</strain>
    </source>
</reference>
<evidence type="ECO:0000256" key="1">
    <source>
        <dbReference type="ARBA" id="ARBA00004196"/>
    </source>
</evidence>
<dbReference type="InterPro" id="IPR058627">
    <property type="entry name" value="MdtA-like_C"/>
</dbReference>
<feature type="domain" description="Multidrug resistance protein MdtA-like C-terminal permuted SH3" evidence="6">
    <location>
        <begin position="291"/>
        <end position="349"/>
    </location>
</feature>
<dbReference type="GO" id="GO:0015562">
    <property type="term" value="F:efflux transmembrane transporter activity"/>
    <property type="evidence" value="ECO:0007669"/>
    <property type="project" value="TreeGrafter"/>
</dbReference>
<dbReference type="InterPro" id="IPR058625">
    <property type="entry name" value="MdtA-like_BSH"/>
</dbReference>
<dbReference type="RefSeq" id="WP_095505174.1">
    <property type="nucleotide sequence ID" value="NZ_BSNC01000004.1"/>
</dbReference>
<dbReference type="Proteomes" id="UP001161422">
    <property type="component" value="Unassembled WGS sequence"/>
</dbReference>
<keyword evidence="8" id="KW-1185">Reference proteome</keyword>
<evidence type="ECO:0000256" key="3">
    <source>
        <dbReference type="ARBA" id="ARBA00022448"/>
    </source>
</evidence>
<dbReference type="EMBL" id="BSNC01000004">
    <property type="protein sequence ID" value="GLP96393.1"/>
    <property type="molecule type" value="Genomic_DNA"/>
</dbReference>
<evidence type="ECO:0000256" key="4">
    <source>
        <dbReference type="SAM" id="Coils"/>
    </source>
</evidence>
<dbReference type="Gene3D" id="2.40.420.20">
    <property type="match status" value="1"/>
</dbReference>
<organism evidence="7 8">
    <name type="scientific">Paraferrimonas sedimenticola</name>
    <dbReference type="NCBI Taxonomy" id="375674"/>
    <lineage>
        <taxon>Bacteria</taxon>
        <taxon>Pseudomonadati</taxon>
        <taxon>Pseudomonadota</taxon>
        <taxon>Gammaproteobacteria</taxon>
        <taxon>Alteromonadales</taxon>
        <taxon>Ferrimonadaceae</taxon>
        <taxon>Paraferrimonas</taxon>
    </lineage>
</organism>
<evidence type="ECO:0000313" key="8">
    <source>
        <dbReference type="Proteomes" id="UP001161422"/>
    </source>
</evidence>
<evidence type="ECO:0000313" key="7">
    <source>
        <dbReference type="EMBL" id="GLP96393.1"/>
    </source>
</evidence>
<dbReference type="AlphaFoldDB" id="A0AA37RWH8"/>
<accession>A0AA37RWH8</accession>
<dbReference type="NCBIfam" id="TIGR01730">
    <property type="entry name" value="RND_mfp"/>
    <property type="match status" value="1"/>
</dbReference>
<dbReference type="InterPro" id="IPR006143">
    <property type="entry name" value="RND_pump_MFP"/>
</dbReference>
<keyword evidence="4" id="KW-0175">Coiled coil</keyword>
<protein>
    <submittedName>
        <fullName evidence="7">Hemolysin secretion protein D</fullName>
    </submittedName>
</protein>